<feature type="domain" description="DUF6824" evidence="2">
    <location>
        <begin position="14"/>
        <end position="102"/>
    </location>
</feature>
<organism evidence="3">
    <name type="scientific">Grammatophora oceanica</name>
    <dbReference type="NCBI Taxonomy" id="210454"/>
    <lineage>
        <taxon>Eukaryota</taxon>
        <taxon>Sar</taxon>
        <taxon>Stramenopiles</taxon>
        <taxon>Ochrophyta</taxon>
        <taxon>Bacillariophyta</taxon>
        <taxon>Fragilariophyceae</taxon>
        <taxon>Fragilariophycidae</taxon>
        <taxon>Rhabdonematales</taxon>
        <taxon>Grammatophoraceae</taxon>
        <taxon>Grammatophora</taxon>
    </lineage>
</organism>
<reference evidence="3" key="1">
    <citation type="submission" date="2021-01" db="EMBL/GenBank/DDBJ databases">
        <authorList>
            <person name="Corre E."/>
            <person name="Pelletier E."/>
            <person name="Niang G."/>
            <person name="Scheremetjew M."/>
            <person name="Finn R."/>
            <person name="Kale V."/>
            <person name="Holt S."/>
            <person name="Cochrane G."/>
            <person name="Meng A."/>
            <person name="Brown T."/>
            <person name="Cohen L."/>
        </authorList>
    </citation>
    <scope>NUCLEOTIDE SEQUENCE</scope>
    <source>
        <strain evidence="3">CCMP 410</strain>
    </source>
</reference>
<evidence type="ECO:0000256" key="1">
    <source>
        <dbReference type="SAM" id="MobiDB-lite"/>
    </source>
</evidence>
<dbReference type="Pfam" id="PF20710">
    <property type="entry name" value="DUF6824"/>
    <property type="match status" value="1"/>
</dbReference>
<sequence length="293" mass="33216">MKKDDGAGAKLIRFGRNPRHYNSPANRYLRSLVEDHVFVYDGCTRAERSLLLKGLLQHLRRNNFSFVRRGRKKKKKGEEEDEPWQAVPDREATGKISHLFRDISLLRRNQKEEGANLKHNPQGTKRGNDGACTARLAAPIKLDAVLAMLRRGQPLSQHQQAILPPPEEEEEDVGEWPSSSNTLAETGANAVRQQWTIRDGNVPLLFDKIFPCSKHHDQDCDVWSCCDYHDNDNTEEPSHYQSSLLPSSYETETGQMLSDGENKLLLSEPLLDFGCGQKQETIGQASSSLRLYH</sequence>
<protein>
    <recommendedName>
        <fullName evidence="2">DUF6824 domain-containing protein</fullName>
    </recommendedName>
</protein>
<gene>
    <name evidence="3" type="ORF">GOCE00092_LOCUS4504</name>
</gene>
<name>A0A7S1UR29_9STRA</name>
<evidence type="ECO:0000259" key="2">
    <source>
        <dbReference type="Pfam" id="PF20710"/>
    </source>
</evidence>
<dbReference type="InterPro" id="IPR049227">
    <property type="entry name" value="DUF6824"/>
</dbReference>
<accession>A0A7S1UR29</accession>
<feature type="region of interest" description="Disordered" evidence="1">
    <location>
        <begin position="157"/>
        <end position="181"/>
    </location>
</feature>
<dbReference type="EMBL" id="HBGK01008689">
    <property type="protein sequence ID" value="CAD9275596.1"/>
    <property type="molecule type" value="Transcribed_RNA"/>
</dbReference>
<proteinExistence type="predicted"/>
<evidence type="ECO:0000313" key="3">
    <source>
        <dbReference type="EMBL" id="CAD9275596.1"/>
    </source>
</evidence>
<feature type="region of interest" description="Disordered" evidence="1">
    <location>
        <begin position="68"/>
        <end position="90"/>
    </location>
</feature>
<dbReference type="AlphaFoldDB" id="A0A7S1UR29"/>